<accession>A0A0E9V3A2</accession>
<name>A0A0E9V3A2_ANGAN</name>
<reference evidence="2" key="2">
    <citation type="journal article" date="2015" name="Fish Shellfish Immunol.">
        <title>Early steps in the European eel (Anguilla anguilla)-Vibrio vulnificus interaction in the gills: Role of the RtxA13 toxin.</title>
        <authorList>
            <person name="Callol A."/>
            <person name="Pajuelo D."/>
            <person name="Ebbesson L."/>
            <person name="Teles M."/>
            <person name="MacKenzie S."/>
            <person name="Amaro C."/>
        </authorList>
    </citation>
    <scope>NUCLEOTIDE SEQUENCE</scope>
</reference>
<dbReference type="EMBL" id="GBXM01036667">
    <property type="protein sequence ID" value="JAH71910.1"/>
    <property type="molecule type" value="Transcribed_RNA"/>
</dbReference>
<dbReference type="AlphaFoldDB" id="A0A0E9V3A2"/>
<evidence type="ECO:0000313" key="2">
    <source>
        <dbReference type="EMBL" id="JAH71910.1"/>
    </source>
</evidence>
<feature type="compositionally biased region" description="Basic and acidic residues" evidence="1">
    <location>
        <begin position="21"/>
        <end position="33"/>
    </location>
</feature>
<feature type="region of interest" description="Disordered" evidence="1">
    <location>
        <begin position="18"/>
        <end position="39"/>
    </location>
</feature>
<organism evidence="2">
    <name type="scientific">Anguilla anguilla</name>
    <name type="common">European freshwater eel</name>
    <name type="synonym">Muraena anguilla</name>
    <dbReference type="NCBI Taxonomy" id="7936"/>
    <lineage>
        <taxon>Eukaryota</taxon>
        <taxon>Metazoa</taxon>
        <taxon>Chordata</taxon>
        <taxon>Craniata</taxon>
        <taxon>Vertebrata</taxon>
        <taxon>Euteleostomi</taxon>
        <taxon>Actinopterygii</taxon>
        <taxon>Neopterygii</taxon>
        <taxon>Teleostei</taxon>
        <taxon>Anguilliformes</taxon>
        <taxon>Anguillidae</taxon>
        <taxon>Anguilla</taxon>
    </lineage>
</organism>
<protein>
    <submittedName>
        <fullName evidence="2">Uncharacterized protein</fullName>
    </submittedName>
</protein>
<reference evidence="2" key="1">
    <citation type="submission" date="2014-11" db="EMBL/GenBank/DDBJ databases">
        <authorList>
            <person name="Amaro Gonzalez C."/>
        </authorList>
    </citation>
    <scope>NUCLEOTIDE SEQUENCE</scope>
</reference>
<sequence>MAGAICYRHGLGRWAVNGANDRLDSSKNSDELPKLQCTM</sequence>
<proteinExistence type="predicted"/>
<evidence type="ECO:0000256" key="1">
    <source>
        <dbReference type="SAM" id="MobiDB-lite"/>
    </source>
</evidence>